<accession>D7G173</accession>
<dbReference type="PANTHER" id="PTHR21351:SF0">
    <property type="entry name" value="BARDET-BIEDL SYNDROME 5 PROTEIN"/>
    <property type="match status" value="1"/>
</dbReference>
<dbReference type="Proteomes" id="UP000002630">
    <property type="component" value="Unassembled WGS sequence"/>
</dbReference>
<evidence type="ECO:0000313" key="11">
    <source>
        <dbReference type="EMBL" id="CBJ33183.1"/>
    </source>
</evidence>
<dbReference type="AlphaFoldDB" id="D7G173"/>
<evidence type="ECO:0000256" key="3">
    <source>
        <dbReference type="ARBA" id="ARBA00005822"/>
    </source>
</evidence>
<keyword evidence="9" id="KW-0966">Cell projection</keyword>
<sequence length="345" mass="38424">MSSSKADEVVWQDREVRFDSTPAEMQCRKGEVVIDSINSVEDTKGNNGERGSLVVTNLRVLWISHKISRVNLSIGFSTVLNISIRKARSRLRGITQALCITSKYNQSRFEFVFTSLVKNSPRLFTTVQAVLRAYETSTLYRDLKLRGSIIKGKQLLTLPLEQIYSKIEGVWNLSSDQGNLGCFFLTNVRLVWHANLAQNFNVSIPYMQMKTIRVRESKFGPALVVETSVHSGGYILGFRLDPADQLERVHQELSSLHQVHAADPILGVDFEEEDSPPAMESRTVAVTDDDVEVLDTDEAGTDAFAAYFAEANKACDREVVFDAELGLAVESLPGGASTQSLWKLV</sequence>
<feature type="domain" description="BBSome complex member BBS5 PH" evidence="10">
    <location>
        <begin position="161"/>
        <end position="215"/>
    </location>
</feature>
<dbReference type="GO" id="GO:0034464">
    <property type="term" value="C:BBSome"/>
    <property type="evidence" value="ECO:0007669"/>
    <property type="project" value="InterPro"/>
</dbReference>
<dbReference type="InterPro" id="IPR030804">
    <property type="entry name" value="BBS5/fem-3"/>
</dbReference>
<dbReference type="OrthoDB" id="10261999at2759"/>
<dbReference type="GO" id="GO:0032266">
    <property type="term" value="F:phosphatidylinositol-3-phosphate binding"/>
    <property type="evidence" value="ECO:0007669"/>
    <property type="project" value="TreeGrafter"/>
</dbReference>
<protein>
    <submittedName>
        <fullName evidence="11">Bardet-Biedl syndrome 5</fullName>
    </submittedName>
</protein>
<gene>
    <name evidence="11" type="ORF">Esi_0438_0012</name>
</gene>
<evidence type="ECO:0000256" key="6">
    <source>
        <dbReference type="ARBA" id="ARBA00023069"/>
    </source>
</evidence>
<dbReference type="GO" id="GO:0060170">
    <property type="term" value="C:ciliary membrane"/>
    <property type="evidence" value="ECO:0007669"/>
    <property type="project" value="UniProtKB-SubCell"/>
</dbReference>
<evidence type="ECO:0000256" key="4">
    <source>
        <dbReference type="ARBA" id="ARBA00022475"/>
    </source>
</evidence>
<reference evidence="11 12" key="1">
    <citation type="journal article" date="2010" name="Nature">
        <title>The Ectocarpus genome and the independent evolution of multicellularity in brown algae.</title>
        <authorList>
            <person name="Cock J.M."/>
            <person name="Sterck L."/>
            <person name="Rouze P."/>
            <person name="Scornet D."/>
            <person name="Allen A.E."/>
            <person name="Amoutzias G."/>
            <person name="Anthouard V."/>
            <person name="Artiguenave F."/>
            <person name="Aury J.M."/>
            <person name="Badger J.H."/>
            <person name="Beszteri B."/>
            <person name="Billiau K."/>
            <person name="Bonnet E."/>
            <person name="Bothwell J.H."/>
            <person name="Bowler C."/>
            <person name="Boyen C."/>
            <person name="Brownlee C."/>
            <person name="Carrano C.J."/>
            <person name="Charrier B."/>
            <person name="Cho G.Y."/>
            <person name="Coelho S.M."/>
            <person name="Collen J."/>
            <person name="Corre E."/>
            <person name="Da Silva C."/>
            <person name="Delage L."/>
            <person name="Delaroque N."/>
            <person name="Dittami S.M."/>
            <person name="Doulbeau S."/>
            <person name="Elias M."/>
            <person name="Farnham G."/>
            <person name="Gachon C.M."/>
            <person name="Gschloessl B."/>
            <person name="Heesch S."/>
            <person name="Jabbari K."/>
            <person name="Jubin C."/>
            <person name="Kawai H."/>
            <person name="Kimura K."/>
            <person name="Kloareg B."/>
            <person name="Kupper F.C."/>
            <person name="Lang D."/>
            <person name="Le Bail A."/>
            <person name="Leblanc C."/>
            <person name="Lerouge P."/>
            <person name="Lohr M."/>
            <person name="Lopez P.J."/>
            <person name="Martens C."/>
            <person name="Maumus F."/>
            <person name="Michel G."/>
            <person name="Miranda-Saavedra D."/>
            <person name="Morales J."/>
            <person name="Moreau H."/>
            <person name="Motomura T."/>
            <person name="Nagasato C."/>
            <person name="Napoli C.A."/>
            <person name="Nelson D.R."/>
            <person name="Nyvall-Collen P."/>
            <person name="Peters A.F."/>
            <person name="Pommier C."/>
            <person name="Potin P."/>
            <person name="Poulain J."/>
            <person name="Quesneville H."/>
            <person name="Read B."/>
            <person name="Rensing S.A."/>
            <person name="Ritter A."/>
            <person name="Rousvoal S."/>
            <person name="Samanta M."/>
            <person name="Samson G."/>
            <person name="Schroeder D.C."/>
            <person name="Segurens B."/>
            <person name="Strittmatter M."/>
            <person name="Tonon T."/>
            <person name="Tregear J.W."/>
            <person name="Valentin K."/>
            <person name="von Dassow P."/>
            <person name="Yamagishi T."/>
            <person name="Van de Peer Y."/>
            <person name="Wincker P."/>
        </authorList>
    </citation>
    <scope>NUCLEOTIDE SEQUENCE [LARGE SCALE GENOMIC DNA]</scope>
    <source>
        <strain evidence="12">Ec32 / CCAP1310/4</strain>
    </source>
</reference>
<dbReference type="PANTHER" id="PTHR21351">
    <property type="entry name" value="BARDET-BIEDL SYNDROME PROTEIN 5"/>
    <property type="match status" value="1"/>
</dbReference>
<keyword evidence="4" id="KW-1003">Cell membrane</keyword>
<dbReference type="SMART" id="SM00683">
    <property type="entry name" value="DM16"/>
    <property type="match status" value="2"/>
</dbReference>
<dbReference type="EMBL" id="FN649760">
    <property type="protein sequence ID" value="CBJ33183.1"/>
    <property type="molecule type" value="Genomic_DNA"/>
</dbReference>
<evidence type="ECO:0000256" key="1">
    <source>
        <dbReference type="ARBA" id="ARBA00004309"/>
    </source>
</evidence>
<evidence type="ECO:0000256" key="7">
    <source>
        <dbReference type="ARBA" id="ARBA00023136"/>
    </source>
</evidence>
<dbReference type="GO" id="GO:0036064">
    <property type="term" value="C:ciliary basal body"/>
    <property type="evidence" value="ECO:0007669"/>
    <property type="project" value="TreeGrafter"/>
</dbReference>
<evidence type="ECO:0000256" key="5">
    <source>
        <dbReference type="ARBA" id="ARBA00022490"/>
    </source>
</evidence>
<dbReference type="GO" id="GO:0060271">
    <property type="term" value="P:cilium assembly"/>
    <property type="evidence" value="ECO:0007669"/>
    <property type="project" value="TreeGrafter"/>
</dbReference>
<keyword evidence="7" id="KW-0472">Membrane</keyword>
<name>D7G173_ECTSI</name>
<evidence type="ECO:0000259" key="10">
    <source>
        <dbReference type="SMART" id="SM00683"/>
    </source>
</evidence>
<dbReference type="InterPro" id="IPR014003">
    <property type="entry name" value="BBS5_PH"/>
</dbReference>
<proteinExistence type="inferred from homology"/>
<dbReference type="STRING" id="2880.D7G173"/>
<organism evidence="11 12">
    <name type="scientific">Ectocarpus siliculosus</name>
    <name type="common">Brown alga</name>
    <name type="synonym">Conferva siliculosa</name>
    <dbReference type="NCBI Taxonomy" id="2880"/>
    <lineage>
        <taxon>Eukaryota</taxon>
        <taxon>Sar</taxon>
        <taxon>Stramenopiles</taxon>
        <taxon>Ochrophyta</taxon>
        <taxon>PX clade</taxon>
        <taxon>Phaeophyceae</taxon>
        <taxon>Ectocarpales</taxon>
        <taxon>Ectocarpaceae</taxon>
        <taxon>Ectocarpus</taxon>
    </lineage>
</organism>
<dbReference type="eggNOG" id="ENOG502QR2Z">
    <property type="taxonomic scope" value="Eukaryota"/>
</dbReference>
<dbReference type="InParanoid" id="D7G173"/>
<dbReference type="GO" id="GO:0034451">
    <property type="term" value="C:centriolar satellite"/>
    <property type="evidence" value="ECO:0007669"/>
    <property type="project" value="UniProtKB-SubCell"/>
</dbReference>
<evidence type="ECO:0000256" key="9">
    <source>
        <dbReference type="ARBA" id="ARBA00023273"/>
    </source>
</evidence>
<comment type="similarity">
    <text evidence="3">Belongs to the BBS5 family.</text>
</comment>
<comment type="subcellular location">
    <subcellularLocation>
        <location evidence="1">Cell projection</location>
        <location evidence="1">Cilium membrane</location>
    </subcellularLocation>
    <subcellularLocation>
        <location evidence="2">Cytoplasm</location>
        <location evidence="2">Cytoskeleton</location>
        <location evidence="2">Microtubule organizing center</location>
        <location evidence="2">Centrosome</location>
        <location evidence="2">Centriolar satellite</location>
    </subcellularLocation>
</comment>
<dbReference type="Pfam" id="PF07289">
    <property type="entry name" value="BBL5"/>
    <property type="match status" value="1"/>
</dbReference>
<evidence type="ECO:0000313" key="12">
    <source>
        <dbReference type="Proteomes" id="UP000002630"/>
    </source>
</evidence>
<evidence type="ECO:0000256" key="2">
    <source>
        <dbReference type="ARBA" id="ARBA00004607"/>
    </source>
</evidence>
<evidence type="ECO:0000256" key="8">
    <source>
        <dbReference type="ARBA" id="ARBA00023212"/>
    </source>
</evidence>
<dbReference type="InterPro" id="IPR006606">
    <property type="entry name" value="BBL5"/>
</dbReference>
<feature type="domain" description="BBSome complex member BBS5 PH" evidence="10">
    <location>
        <begin position="31"/>
        <end position="85"/>
    </location>
</feature>
<keyword evidence="8" id="KW-0206">Cytoskeleton</keyword>
<keyword evidence="12" id="KW-1185">Reference proteome</keyword>
<dbReference type="PIRSF" id="PIRSF010072">
    <property type="entry name" value="DUF1448"/>
    <property type="match status" value="1"/>
</dbReference>
<keyword evidence="6" id="KW-0969">Cilium</keyword>
<keyword evidence="5" id="KW-0963">Cytoplasm</keyword>